<evidence type="ECO:0000313" key="2">
    <source>
        <dbReference type="Proteomes" id="UP000256512"/>
    </source>
</evidence>
<proteinExistence type="predicted"/>
<keyword evidence="2" id="KW-1185">Reference proteome</keyword>
<sequence length="158" mass="18752">MFSQKNIEWNQKNRLSFDDFIGEPEISSAAAASAINIEYEIISQSIWTGKIKIKIKANFNKEKSWAKPEFKNLQLLAHEQGHFDIAQIFAIYMQRKVNNEIKTSQDFHKKFQIVYDQIYNEYFEFQNKYEIDTNHGSDVPKQDEYDTMIKEKLNDLLQ</sequence>
<name>A0A3D9BFA7_9FLAO</name>
<comment type="caution">
    <text evidence="1">The sequence shown here is derived from an EMBL/GenBank/DDBJ whole genome shotgun (WGS) entry which is preliminary data.</text>
</comment>
<dbReference type="Proteomes" id="UP000256512">
    <property type="component" value="Unassembled WGS sequence"/>
</dbReference>
<reference evidence="1 2" key="1">
    <citation type="journal article" date="2006" name="Int. J. Syst. Evol. Microbiol.">
        <title>Chryseobacterium piscium sp. nov., isolated from fish of the South Atlantic Ocean off South Africa.</title>
        <authorList>
            <person name="de Beer H."/>
            <person name="Hugo C.J."/>
            <person name="Jooste P.J."/>
            <person name="Vancanneyt M."/>
            <person name="Coenye T."/>
            <person name="Vandamme P."/>
        </authorList>
    </citation>
    <scope>NUCLEOTIDE SEQUENCE [LARGE SCALE GENOMIC DNA]</scope>
    <source>
        <strain evidence="1 2">CCUG 51923</strain>
    </source>
</reference>
<organism evidence="1 2">
    <name type="scientific">Chryseobacterium piscium</name>
    <dbReference type="NCBI Taxonomy" id="333702"/>
    <lineage>
        <taxon>Bacteria</taxon>
        <taxon>Pseudomonadati</taxon>
        <taxon>Bacteroidota</taxon>
        <taxon>Flavobacteriia</taxon>
        <taxon>Flavobacteriales</taxon>
        <taxon>Weeksellaceae</taxon>
        <taxon>Chryseobacterium group</taxon>
        <taxon>Chryseobacterium</taxon>
    </lineage>
</organism>
<evidence type="ECO:0000313" key="1">
    <source>
        <dbReference type="EMBL" id="REC52230.1"/>
    </source>
</evidence>
<dbReference type="AlphaFoldDB" id="A0A3D9BFA7"/>
<dbReference type="EMBL" id="QNVS01000061">
    <property type="protein sequence ID" value="REC52230.1"/>
    <property type="molecule type" value="Genomic_DNA"/>
</dbReference>
<evidence type="ECO:0008006" key="3">
    <source>
        <dbReference type="Google" id="ProtNLM"/>
    </source>
</evidence>
<protein>
    <recommendedName>
        <fullName evidence="3">DUF922 domain-containing protein</fullName>
    </recommendedName>
</protein>
<accession>A0A3D9BFA7</accession>
<gene>
    <name evidence="1" type="ORF">DRF62_16010</name>
</gene>